<sequence length="129" mass="14736">MDVTSLQNSSPELWAQCNVSGKMEPKAQQNLQSQASPHNVLWTLRHLRGRLIYGINGVDKNIKPREIGVAVRKIELLSQERKVWDAFDRVELCNLVQQPSDTKPEISNNRYPPKPHPIGVRVPDTPYEE</sequence>
<gene>
    <name evidence="2" type="ORF">U9M48_015543</name>
</gene>
<dbReference type="Proteomes" id="UP001341281">
    <property type="component" value="Chromosome 03"/>
</dbReference>
<dbReference type="AlphaFoldDB" id="A0AAQ3T6S8"/>
<evidence type="ECO:0000256" key="1">
    <source>
        <dbReference type="SAM" id="MobiDB-lite"/>
    </source>
</evidence>
<accession>A0AAQ3T6S8</accession>
<dbReference type="EMBL" id="CP144747">
    <property type="protein sequence ID" value="WVZ66302.1"/>
    <property type="molecule type" value="Genomic_DNA"/>
</dbReference>
<organism evidence="2 3">
    <name type="scientific">Paspalum notatum var. saurae</name>
    <dbReference type="NCBI Taxonomy" id="547442"/>
    <lineage>
        <taxon>Eukaryota</taxon>
        <taxon>Viridiplantae</taxon>
        <taxon>Streptophyta</taxon>
        <taxon>Embryophyta</taxon>
        <taxon>Tracheophyta</taxon>
        <taxon>Spermatophyta</taxon>
        <taxon>Magnoliopsida</taxon>
        <taxon>Liliopsida</taxon>
        <taxon>Poales</taxon>
        <taxon>Poaceae</taxon>
        <taxon>PACMAD clade</taxon>
        <taxon>Panicoideae</taxon>
        <taxon>Andropogonodae</taxon>
        <taxon>Paspaleae</taxon>
        <taxon>Paspalinae</taxon>
        <taxon>Paspalum</taxon>
    </lineage>
</organism>
<proteinExistence type="predicted"/>
<keyword evidence="3" id="KW-1185">Reference proteome</keyword>
<feature type="region of interest" description="Disordered" evidence="1">
    <location>
        <begin position="100"/>
        <end position="129"/>
    </location>
</feature>
<reference evidence="2 3" key="1">
    <citation type="submission" date="2024-02" db="EMBL/GenBank/DDBJ databases">
        <title>High-quality chromosome-scale genome assembly of Pensacola bahiagrass (Paspalum notatum Flugge var. saurae).</title>
        <authorList>
            <person name="Vega J.M."/>
            <person name="Podio M."/>
            <person name="Orjuela J."/>
            <person name="Siena L.A."/>
            <person name="Pessino S.C."/>
            <person name="Combes M.C."/>
            <person name="Mariac C."/>
            <person name="Albertini E."/>
            <person name="Pupilli F."/>
            <person name="Ortiz J.P.A."/>
            <person name="Leblanc O."/>
        </authorList>
    </citation>
    <scope>NUCLEOTIDE SEQUENCE [LARGE SCALE GENOMIC DNA]</scope>
    <source>
        <strain evidence="2">R1</strain>
        <tissue evidence="2">Leaf</tissue>
    </source>
</reference>
<feature type="compositionally biased region" description="Polar residues" evidence="1">
    <location>
        <begin position="100"/>
        <end position="110"/>
    </location>
</feature>
<evidence type="ECO:0000313" key="3">
    <source>
        <dbReference type="Proteomes" id="UP001341281"/>
    </source>
</evidence>
<evidence type="ECO:0000313" key="2">
    <source>
        <dbReference type="EMBL" id="WVZ66302.1"/>
    </source>
</evidence>
<protein>
    <submittedName>
        <fullName evidence="2">Uncharacterized protein</fullName>
    </submittedName>
</protein>
<name>A0AAQ3T6S8_PASNO</name>